<dbReference type="Proteomes" id="UP000256710">
    <property type="component" value="Unassembled WGS sequence"/>
</dbReference>
<organism evidence="4 5">
    <name type="scientific">Cupriavidus neocaledonicus</name>
    <dbReference type="NCBI Taxonomy" id="1040979"/>
    <lineage>
        <taxon>Bacteria</taxon>
        <taxon>Pseudomonadati</taxon>
        <taxon>Pseudomonadota</taxon>
        <taxon>Betaproteobacteria</taxon>
        <taxon>Burkholderiales</taxon>
        <taxon>Burkholderiaceae</taxon>
        <taxon>Cupriavidus</taxon>
    </lineage>
</organism>
<reference evidence="5 6" key="1">
    <citation type="submission" date="2018-01" db="EMBL/GenBank/DDBJ databases">
        <authorList>
            <person name="Clerissi C."/>
        </authorList>
    </citation>
    <scope>NUCLEOTIDE SEQUENCE [LARGE SCALE GENOMIC DNA]</scope>
    <source>
        <strain evidence="3">Cupriavidus taiwanensis STM 6082</strain>
        <strain evidence="4">Cupriavidus taiwanensis STM 6160</strain>
    </source>
</reference>
<evidence type="ECO:0000313" key="5">
    <source>
        <dbReference type="Proteomes" id="UP000255168"/>
    </source>
</evidence>
<evidence type="ECO:0000313" key="3">
    <source>
        <dbReference type="EMBL" id="SOZ37186.1"/>
    </source>
</evidence>
<accession>A0A375H5N7</accession>
<keyword evidence="1" id="KW-0472">Membrane</keyword>
<dbReference type="EMBL" id="LT984806">
    <property type="protein sequence ID" value="SPD45763.1"/>
    <property type="molecule type" value="Genomic_DNA"/>
</dbReference>
<gene>
    <name evidence="3" type="ORF">CBM2605_A60430</name>
    <name evidence="4" type="ORF">CBM2607_10700</name>
</gene>
<keyword evidence="1" id="KW-0812">Transmembrane</keyword>
<keyword evidence="1" id="KW-1133">Transmembrane helix</keyword>
<protein>
    <submittedName>
        <fullName evidence="3 4">Pilus assembly protein TadG</fullName>
    </submittedName>
</protein>
<dbReference type="RefSeq" id="WP_035849263.1">
    <property type="nucleotide sequence ID" value="NZ_AQUR01000101.1"/>
</dbReference>
<dbReference type="InterPro" id="IPR012495">
    <property type="entry name" value="TadE-like_dom"/>
</dbReference>
<evidence type="ECO:0000313" key="6">
    <source>
        <dbReference type="Proteomes" id="UP000256710"/>
    </source>
</evidence>
<proteinExistence type="predicted"/>
<evidence type="ECO:0000259" key="2">
    <source>
        <dbReference type="Pfam" id="PF07811"/>
    </source>
</evidence>
<keyword evidence="6" id="KW-1185">Reference proteome</keyword>
<feature type="transmembrane region" description="Helical" evidence="1">
    <location>
        <begin position="21"/>
        <end position="44"/>
    </location>
</feature>
<feature type="domain" description="TadE-like" evidence="2">
    <location>
        <begin position="21"/>
        <end position="63"/>
    </location>
</feature>
<dbReference type="AlphaFoldDB" id="A0A375H5N7"/>
<dbReference type="Pfam" id="PF07811">
    <property type="entry name" value="TadE"/>
    <property type="match status" value="1"/>
</dbReference>
<evidence type="ECO:0000313" key="4">
    <source>
        <dbReference type="EMBL" id="SPD45763.1"/>
    </source>
</evidence>
<dbReference type="EMBL" id="OFTC01000028">
    <property type="protein sequence ID" value="SOZ37186.1"/>
    <property type="molecule type" value="Genomic_DNA"/>
</dbReference>
<dbReference type="Proteomes" id="UP000255168">
    <property type="component" value="Chromosome I"/>
</dbReference>
<sequence length="177" mass="18789">MKRLLMLRKRVRQPTSKRQRGVAAVEFGILLAPMLLMACGVAEFGRAIYQYDTLTKATRTAARYLSQFSPDDVSYPAAAAKCLAVYGNSTCSGATLAPGLTTSMVVICDRVDASGCPGQSFNNVNTYDNPGGAGAPAGTVNLVAVRITGFAYTPLQSFIDVSGMTFGDITTVMRQVL</sequence>
<name>A0A375H5N7_9BURK</name>
<evidence type="ECO:0000256" key="1">
    <source>
        <dbReference type="SAM" id="Phobius"/>
    </source>
</evidence>